<sequence length="158" mass="18409">MENNIKALIAHFILVVASFILLLIIFFVTGQIIWKYIIHIAIRVPLAIVLMLSYVYVGTLLDTKMDKKYHFLAGSLIAVIGLGLWLYTFSITREKVNILPEEFIDEYWIPFYLYYMPILMSCFLLGIPFRSLTFFANFIPSLLIGIGLSYKRLKMQRK</sequence>
<dbReference type="RefSeq" id="WP_013276787.1">
    <property type="nucleotide sequence ID" value="NC_014377.1"/>
</dbReference>
<feature type="transmembrane region" description="Helical" evidence="1">
    <location>
        <begin position="107"/>
        <end position="125"/>
    </location>
</feature>
<feature type="transmembrane region" description="Helical" evidence="1">
    <location>
        <begin position="7"/>
        <end position="30"/>
    </location>
</feature>
<name>D9RZZ9_THEOJ</name>
<keyword evidence="3" id="KW-1185">Reference proteome</keyword>
<dbReference type="Proteomes" id="UP000000272">
    <property type="component" value="Chromosome"/>
</dbReference>
<protein>
    <submittedName>
        <fullName evidence="2">Uncharacterized protein</fullName>
    </submittedName>
</protein>
<feature type="transmembrane region" description="Helical" evidence="1">
    <location>
        <begin position="36"/>
        <end position="57"/>
    </location>
</feature>
<keyword evidence="1" id="KW-0472">Membrane</keyword>
<accession>D9RZZ9</accession>
<evidence type="ECO:0000256" key="1">
    <source>
        <dbReference type="SAM" id="Phobius"/>
    </source>
</evidence>
<keyword evidence="1" id="KW-1133">Transmembrane helix</keyword>
<reference evidence="2 3" key="1">
    <citation type="journal article" date="2010" name="Stand. Genomic Sci.">
        <title>Complete genome sequence of Thermosediminibacter oceani type strain (JW/IW-1228P).</title>
        <authorList>
            <person name="Pitluck S."/>
            <person name="Yasawong M."/>
            <person name="Munk C."/>
            <person name="Nolan M."/>
            <person name="Lapidus A."/>
            <person name="Lucas S."/>
            <person name="Glavina Del Rio T."/>
            <person name="Tice H."/>
            <person name="Cheng J.F."/>
            <person name="Bruce D."/>
            <person name="Detter C."/>
            <person name="Tapia R."/>
            <person name="Han C."/>
            <person name="Goodwin L."/>
            <person name="Liolios K."/>
            <person name="Ivanova N."/>
            <person name="Mavromatis K."/>
            <person name="Mikhailova N."/>
            <person name="Pati A."/>
            <person name="Chen A."/>
            <person name="Palaniappan K."/>
            <person name="Land M."/>
            <person name="Hauser L."/>
            <person name="Chang Y.J."/>
            <person name="Jeffries C.D."/>
            <person name="Rohde M."/>
            <person name="Spring S."/>
            <person name="Sikorski J."/>
            <person name="Goker M."/>
            <person name="Woyke T."/>
            <person name="Bristow J."/>
            <person name="Eisen J.A."/>
            <person name="Markowitz V."/>
            <person name="Hugenholtz P."/>
            <person name="Kyrpides N.C."/>
            <person name="Klenk H.P."/>
        </authorList>
    </citation>
    <scope>NUCLEOTIDE SEQUENCE [LARGE SCALE GENOMIC DNA]</scope>
    <source>
        <strain evidence="3">ATCC BAA-1034 / DSM 16646 / JW/IW-1228P</strain>
    </source>
</reference>
<keyword evidence="1" id="KW-0812">Transmembrane</keyword>
<dbReference type="HOGENOM" id="CLU_1668581_0_0_9"/>
<dbReference type="AlphaFoldDB" id="D9RZZ9"/>
<evidence type="ECO:0000313" key="3">
    <source>
        <dbReference type="Proteomes" id="UP000000272"/>
    </source>
</evidence>
<dbReference type="OrthoDB" id="2088043at2"/>
<feature type="transmembrane region" description="Helical" evidence="1">
    <location>
        <begin position="69"/>
        <end position="87"/>
    </location>
</feature>
<dbReference type="KEGG" id="toc:Toce_2060"/>
<organism evidence="2 3">
    <name type="scientific">Thermosediminibacter oceani (strain ATCC BAA-1034 / DSM 16646 / JW/IW-1228P)</name>
    <dbReference type="NCBI Taxonomy" id="555079"/>
    <lineage>
        <taxon>Bacteria</taxon>
        <taxon>Bacillati</taxon>
        <taxon>Bacillota</taxon>
        <taxon>Clostridia</taxon>
        <taxon>Thermosediminibacterales</taxon>
        <taxon>Thermosediminibacteraceae</taxon>
        <taxon>Thermosediminibacter</taxon>
    </lineage>
</organism>
<gene>
    <name evidence="2" type="ordered locus">Toce_2060</name>
</gene>
<evidence type="ECO:0000313" key="2">
    <source>
        <dbReference type="EMBL" id="ADL08776.1"/>
    </source>
</evidence>
<dbReference type="EMBL" id="CP002131">
    <property type="protein sequence ID" value="ADL08776.1"/>
    <property type="molecule type" value="Genomic_DNA"/>
</dbReference>
<proteinExistence type="predicted"/>